<dbReference type="OrthoDB" id="10255632at2759"/>
<dbReference type="PANTHER" id="PTHR12792:SF0">
    <property type="entry name" value="SEPARIN"/>
    <property type="match status" value="1"/>
</dbReference>
<evidence type="ECO:0000256" key="5">
    <source>
        <dbReference type="SAM" id="MobiDB-lite"/>
    </source>
</evidence>
<accession>D8U9W0</accession>
<gene>
    <name evidence="7" type="primary">espA</name>
    <name evidence="7" type="ORF">VOLCADRAFT_96349</name>
</gene>
<dbReference type="InterPro" id="IPR030397">
    <property type="entry name" value="SEPARIN_core_dom"/>
</dbReference>
<reference evidence="7 8" key="1">
    <citation type="journal article" date="2010" name="Science">
        <title>Genomic analysis of organismal complexity in the multicellular green alga Volvox carteri.</title>
        <authorList>
            <person name="Prochnik S.E."/>
            <person name="Umen J."/>
            <person name="Nedelcu A.M."/>
            <person name="Hallmann A."/>
            <person name="Miller S.M."/>
            <person name="Nishii I."/>
            <person name="Ferris P."/>
            <person name="Kuo A."/>
            <person name="Mitros T."/>
            <person name="Fritz-Laylin L.K."/>
            <person name="Hellsten U."/>
            <person name="Chapman J."/>
            <person name="Simakov O."/>
            <person name="Rensing S.A."/>
            <person name="Terry A."/>
            <person name="Pangilinan J."/>
            <person name="Kapitonov V."/>
            <person name="Jurka J."/>
            <person name="Salamov A."/>
            <person name="Shapiro H."/>
            <person name="Schmutz J."/>
            <person name="Grimwood J."/>
            <person name="Lindquist E."/>
            <person name="Lucas S."/>
            <person name="Grigoriev I.V."/>
            <person name="Schmitt R."/>
            <person name="Kirk D."/>
            <person name="Rokhsar D.S."/>
        </authorList>
    </citation>
    <scope>NUCLEOTIDE SEQUENCE [LARGE SCALE GENOMIC DNA]</scope>
    <source>
        <strain evidence="8">f. Nagariensis / Eve</strain>
    </source>
</reference>
<evidence type="ECO:0000256" key="1">
    <source>
        <dbReference type="ARBA" id="ARBA00000451"/>
    </source>
</evidence>
<comment type="catalytic activity">
    <reaction evidence="1">
        <text>All bonds known to be hydrolyzed by this endopeptidase have arginine in P1 and an acidic residue in P4. P6 is often occupied by an acidic residue or by a hydroxy-amino-acid residue, the phosphorylation of which enhances cleavage.</text>
        <dbReference type="EC" id="3.4.22.49"/>
    </reaction>
</comment>
<dbReference type="InterPro" id="IPR056933">
    <property type="entry name" value="TPR_ESP1"/>
</dbReference>
<feature type="compositionally biased region" description="Polar residues" evidence="5">
    <location>
        <begin position="1672"/>
        <end position="1684"/>
    </location>
</feature>
<dbReference type="EMBL" id="GL378372">
    <property type="protein sequence ID" value="EFJ43479.1"/>
    <property type="molecule type" value="Genomic_DNA"/>
</dbReference>
<dbReference type="STRING" id="3068.D8U9W0"/>
<feature type="compositionally biased region" description="Low complexity" evidence="5">
    <location>
        <begin position="1728"/>
        <end position="1744"/>
    </location>
</feature>
<dbReference type="InterPro" id="IPR005314">
    <property type="entry name" value="Peptidase_C50"/>
</dbReference>
<dbReference type="GeneID" id="9616743"/>
<protein>
    <recommendedName>
        <fullName evidence="2">separase</fullName>
        <ecNumber evidence="2">3.4.22.49</ecNumber>
    </recommendedName>
</protein>
<keyword evidence="4" id="KW-0159">Chromosome partition</keyword>
<evidence type="ECO:0000256" key="3">
    <source>
        <dbReference type="ARBA" id="ARBA00022801"/>
    </source>
</evidence>
<dbReference type="eggNOG" id="KOG1849">
    <property type="taxonomic scope" value="Eukaryota"/>
</dbReference>
<dbReference type="EC" id="3.4.22.49" evidence="2"/>
<dbReference type="KEGG" id="vcn:VOLCADRAFT_96349"/>
<keyword evidence="3" id="KW-0378">Hydrolase</keyword>
<evidence type="ECO:0000313" key="7">
    <source>
        <dbReference type="EMBL" id="EFJ43479.1"/>
    </source>
</evidence>
<organism evidence="8">
    <name type="scientific">Volvox carteri f. nagariensis</name>
    <dbReference type="NCBI Taxonomy" id="3068"/>
    <lineage>
        <taxon>Eukaryota</taxon>
        <taxon>Viridiplantae</taxon>
        <taxon>Chlorophyta</taxon>
        <taxon>core chlorophytes</taxon>
        <taxon>Chlorophyceae</taxon>
        <taxon>CS clade</taxon>
        <taxon>Chlamydomonadales</taxon>
        <taxon>Volvocaceae</taxon>
        <taxon>Volvox</taxon>
    </lineage>
</organism>
<dbReference type="PANTHER" id="PTHR12792">
    <property type="entry name" value="EXTRA SPINDLE POLES 1-RELATED"/>
    <property type="match status" value="1"/>
</dbReference>
<name>D8U9W0_VOLCA</name>
<dbReference type="Pfam" id="PF03568">
    <property type="entry name" value="Separin_C"/>
    <property type="match status" value="2"/>
</dbReference>
<dbReference type="RefSeq" id="XP_002955408.1">
    <property type="nucleotide sequence ID" value="XM_002955362.1"/>
</dbReference>
<feature type="region of interest" description="Disordered" evidence="5">
    <location>
        <begin position="1670"/>
        <end position="1791"/>
    </location>
</feature>
<dbReference type="GO" id="GO:0006508">
    <property type="term" value="P:proteolysis"/>
    <property type="evidence" value="ECO:0007669"/>
    <property type="project" value="InterPro"/>
</dbReference>
<dbReference type="PROSITE" id="PS51700">
    <property type="entry name" value="SEPARIN"/>
    <property type="match status" value="1"/>
</dbReference>
<proteinExistence type="predicted"/>
<dbReference type="GO" id="GO:0051307">
    <property type="term" value="P:meiotic chromosome separation"/>
    <property type="evidence" value="ECO:0007669"/>
    <property type="project" value="TreeGrafter"/>
</dbReference>
<dbReference type="InParanoid" id="D8U9W0"/>
<evidence type="ECO:0000256" key="2">
    <source>
        <dbReference type="ARBA" id="ARBA00012489"/>
    </source>
</evidence>
<sequence length="2079" mass="219666">MADAQASLTILAEELDIEKLKLALLDINVLLEPLLDLGRVGKVNAEALRPVARSHGSVVTSLLKSMGCRLSPDSKHSHDLMLVFGDAASLGLNALDCLRPVIKTSQHELDIQRYNFVRKLAGHGLHEHAMVQGKVLLASAATSPGTITGPSDLHIAAVANLLVCYSALVKQGASRAEALWRDIHGPVDSLLSLAREAVDTHEAANRLDVVLKCLSKVVETLQYACVARNLSPAAVAQQLSALTSCGALCRQEQAVQQMLVDDAAAAPDTVKLVMTEALLHLITSDGSLSEHLVPVIHQLILRLGQKRTGPAPPVDYRLDLLEDGDSADADVAVPSGTSAVTTAVRLLVAHALCTGQLSALREDMSRYVELLKRLLTSPKHRYRHGGSASVEPALLHSLSASLGNAGLDLLQAQHAAPAAVLLQAAADLALERVRQLRALRSLVPETDILQLIKKCKAHVMALQQLSLHEDAMAASGACVAHLHMPSQGDVSPASTSDAVIGRLIAVTKTGTAVPRALVQFLAAAAIRERGGRSGLLNALDMYAVQELEVVRDESKRREEDSLQSLYSNAVLGALHACSSAAGSSQIPHARELLVKAVISNATLEAQTCDLRFCCELLDAHAVQISKTGVLPAAELGLLDSAALAHAQLGLCLAQSQMSGRSCLADTDAVDHMNRAISLWNQLLEACGRSGAGLLLRMPQATLHAALQVQQFVHLRNGKMASYSGEIIWRLMSNLDSQVKLREQHIYLLSSTMPFTSCTAWTFTAQPTAPLAEAFEDMQQHRKLADVLKMTEPVRNIYASGATDHVAAAAIAESCAMELEHSGFLRHGSASLLLRSQCCQLAAAAYLRAGKTASAYVQAQEALRITCSLFILLDCPALPYQNAAARGSGPATSTATDQCDMTPAEAAAAAIKSGATTTVLDYAAEDYPSNAKQQANDDAVLFASSNTGNGALEMRSSRGFSIGLAWAVAAAHLASLHNAARVFEAAGCAEDAICLWKECSRTAELFGANGVQLLCSGYLAELSCRRGDAETAAAQVETADVAMSMYDVHVAKSDLHAADAALLTAHVCSARARLALLHQCHDQVNDASHKGTAACCIAVAAAQQDLASACQQGCTKTAPMRRDVLAWHGICLRAQLDRMRAEALLQDGRRQEAAQLLDSALVQLQQAATTSSSRSAAEVWPVAYGLLLAHRATATSPAALLASDSASVVGLGLGHNGPNSCLAKHGLDQTSSSDTSDTTDRLSGADQSIKRGGKPNASSGSSKSLPKRQPRLQDARQADGATSFDDAGAVCWSVPALLQSLQLCWQLPLAAVYACRQLLNAAIALGLPYAATMFLHLGQGMSYAQEQALQQESRRFASQIVRQLPDATDLDICTQRNPQDNGDMEANGIACSSGQSEFILTAGIREVAMSMLSEIHLKNASITDTLLYLENCAETWVHRALSILPPDVVVSCITQDTQGGQLLVGRLTHGGAPLLAVLPGARAGVSGRQPTECSAAGRLPSHVLDRCVARLHQLLEESGDSMHMDQDAASSQSHKVKWWKTRVSLDEGVRGLLQELDEQCLGPWRCLLLSVPNAHLEVWRAAADAFIAEHFPSVHSSGEGHCGSPAAVLRELVIIALSSMRHMKGGDLAALLGIICNQLGLHGGQSLTTGLVMEFAAAEAAARVQLLKLPPDEQSSGSMPFSTNESRCEQPSPGSGPTVPRGRIGTAPTTRTRPGAAFESLHNTTAAHRLGLSRRPGSSSGGSESVDTDNAPPQPDQPSECSKVDTAHGIARTPSTTEPSSGTPQGSKSELAGTVQPAAGPVLLVLSPALHALPWESIPCCHGKELYRILSLQVACATASARTEMQHVNISSDLDGRVAALRHCGSRGMTVAGTSGSATSVFYVLNPSSDLVESQQFLQPILEAQAHWKGITGERPSTQALLTALQSHELFLYFGHGSGEQYLPLPALRKLQRCASCMLMGCSSGRLRLHGAYDPSGAAVAYLLAGCPALVANLWDVTDRDIDRYAQALMHSWLGCTASTPSASTGSKCGMAGGAKRERPCSDVGPSEPLGLAVTRSRSACKLTHLIGAAPVCYGLPFGR</sequence>
<evidence type="ECO:0000256" key="4">
    <source>
        <dbReference type="ARBA" id="ARBA00022829"/>
    </source>
</evidence>
<feature type="domain" description="Peptidase C50" evidence="6">
    <location>
        <begin position="1877"/>
        <end position="1972"/>
    </location>
</feature>
<evidence type="ECO:0000259" key="6">
    <source>
        <dbReference type="PROSITE" id="PS51700"/>
    </source>
</evidence>
<dbReference type="Proteomes" id="UP000001058">
    <property type="component" value="Unassembled WGS sequence"/>
</dbReference>
<dbReference type="GO" id="GO:0005634">
    <property type="term" value="C:nucleus"/>
    <property type="evidence" value="ECO:0007669"/>
    <property type="project" value="InterPro"/>
</dbReference>
<evidence type="ECO:0000313" key="8">
    <source>
        <dbReference type="Proteomes" id="UP000001058"/>
    </source>
</evidence>
<feature type="region of interest" description="Disordered" evidence="5">
    <location>
        <begin position="1222"/>
        <end position="1278"/>
    </location>
</feature>
<feature type="compositionally biased region" description="Low complexity" evidence="5">
    <location>
        <begin position="1699"/>
        <end position="1716"/>
    </location>
</feature>
<feature type="compositionally biased region" description="Low complexity" evidence="5">
    <location>
        <begin position="1772"/>
        <end position="1786"/>
    </location>
</feature>
<keyword evidence="8" id="KW-1185">Reference proteome</keyword>
<dbReference type="GO" id="GO:0072686">
    <property type="term" value="C:mitotic spindle"/>
    <property type="evidence" value="ECO:0007669"/>
    <property type="project" value="TreeGrafter"/>
</dbReference>
<dbReference type="Pfam" id="PF25110">
    <property type="entry name" value="TPR_ESP1"/>
    <property type="match status" value="1"/>
</dbReference>
<dbReference type="GO" id="GO:0005737">
    <property type="term" value="C:cytoplasm"/>
    <property type="evidence" value="ECO:0007669"/>
    <property type="project" value="TreeGrafter"/>
</dbReference>
<dbReference type="GO" id="GO:0004197">
    <property type="term" value="F:cysteine-type endopeptidase activity"/>
    <property type="evidence" value="ECO:0007669"/>
    <property type="project" value="InterPro"/>
</dbReference>